<evidence type="ECO:0000256" key="7">
    <source>
        <dbReference type="PROSITE-ProRule" id="PRU01240"/>
    </source>
</evidence>
<keyword evidence="2 7" id="KW-0645">Protease</keyword>
<dbReference type="EMBL" id="JADIVZ010000008">
    <property type="protein sequence ID" value="MBF4163013.1"/>
    <property type="molecule type" value="Genomic_DNA"/>
</dbReference>
<dbReference type="InterPro" id="IPR036852">
    <property type="entry name" value="Peptidase_S8/S53_dom_sf"/>
</dbReference>
<evidence type="ECO:0000259" key="11">
    <source>
        <dbReference type="Pfam" id="PF05922"/>
    </source>
</evidence>
<gene>
    <name evidence="12" type="ORF">ISG29_15060</name>
</gene>
<dbReference type="InterPro" id="IPR045051">
    <property type="entry name" value="SBT"/>
</dbReference>
<feature type="active site" description="Charge relay system" evidence="6 7">
    <location>
        <position position="549"/>
    </location>
</feature>
<proteinExistence type="inferred from homology"/>
<evidence type="ECO:0000256" key="1">
    <source>
        <dbReference type="ARBA" id="ARBA00011073"/>
    </source>
</evidence>
<sequence>MLPEPPRIRRVLARALAALAVGAVVVTLAPAASSSAAGGDRGRLYLITFRGPGTAGSESDPPALLQSLRMRVHQDQVLDALEAPEPVYRWTTALDGVAVRLTRDQAAEAATVPSVARVEPDQLRPLASIGAQAATAAARRLLGTQGRDRGGAGVVVGVVDTGIDPDNPVFAPGGRLGRASHHFDGRCVTGPGWPASACSGKVVGARWFADGFGADNLSSSAALSARDDDGHGTQVASIIAGNTGVPVRVGDTGIGTFSGEAPQARLAVYKACWSAPDPDGDGCSTADLVTAIDRATDDGVDVLNLSVGGPSEIDTVDLALLGAVEHGVSVVTAAGSAVSGHDAGTAHPSPWVTTVGATTGVRRTGTVALGRNGPRLTGASAAGEAVGPLRMVDAARARAASATRDDARLCLPGSLDAAAVRDRIVVCDRGDIGRVDKSATVAAADGAGMVLVNRGPRSLEADFQSVPTVNVSTHSGAVLRRWVRKHPGGLARIAPRPVTDPDARVTGWSATGDPEAAVLKPDLVADGDGLLAAEPAGAASRWGLVSGTSMAAARVAGAAARLRALPGWNAARVQSALTTSAVPVAGSGVLAQGAGRLGTEPSRPVLVITQGAAGYRRWLEGRSVTLNLPSVTLLPGGTTHRTVTNAGRAARVVSVTGSDFTRAGVSVSPSSAVIEPGRSVRFTISSPTGPGQDSGILTFTTGLGEQLRVPVLIGR</sequence>
<evidence type="ECO:0000256" key="2">
    <source>
        <dbReference type="ARBA" id="ARBA00022670"/>
    </source>
</evidence>
<dbReference type="PRINTS" id="PR00723">
    <property type="entry name" value="SUBTILISIN"/>
</dbReference>
<evidence type="ECO:0000256" key="6">
    <source>
        <dbReference type="PIRSR" id="PIRSR615500-1"/>
    </source>
</evidence>
<evidence type="ECO:0000259" key="10">
    <source>
        <dbReference type="Pfam" id="PF02225"/>
    </source>
</evidence>
<dbReference type="SUPFAM" id="SSF52743">
    <property type="entry name" value="Subtilisin-like"/>
    <property type="match status" value="1"/>
</dbReference>
<dbReference type="PANTHER" id="PTHR10795">
    <property type="entry name" value="PROPROTEIN CONVERTASE SUBTILISIN/KEXIN"/>
    <property type="match status" value="1"/>
</dbReference>
<feature type="active site" description="Charge relay system" evidence="6 7">
    <location>
        <position position="160"/>
    </location>
</feature>
<dbReference type="PROSITE" id="PS00137">
    <property type="entry name" value="SUBTILASE_HIS"/>
    <property type="match status" value="1"/>
</dbReference>
<dbReference type="Gene3D" id="2.60.40.10">
    <property type="entry name" value="Immunoglobulins"/>
    <property type="match status" value="1"/>
</dbReference>
<dbReference type="Gene3D" id="3.40.50.200">
    <property type="entry name" value="Peptidase S8/S53 domain"/>
    <property type="match status" value="1"/>
</dbReference>
<name>A0A930YC07_9ACTN</name>
<dbReference type="GO" id="GO:0004252">
    <property type="term" value="F:serine-type endopeptidase activity"/>
    <property type="evidence" value="ECO:0007669"/>
    <property type="project" value="UniProtKB-UniRule"/>
</dbReference>
<dbReference type="InterPro" id="IPR000209">
    <property type="entry name" value="Peptidase_S8/S53_dom"/>
</dbReference>
<dbReference type="GO" id="GO:0006508">
    <property type="term" value="P:proteolysis"/>
    <property type="evidence" value="ECO:0007669"/>
    <property type="project" value="UniProtKB-KW"/>
</dbReference>
<dbReference type="CDD" id="cd02120">
    <property type="entry name" value="PA_subtilisin_like"/>
    <property type="match status" value="1"/>
</dbReference>
<feature type="domain" description="Peptidase S8/S53" evidence="9">
    <location>
        <begin position="151"/>
        <end position="588"/>
    </location>
</feature>
<protein>
    <submittedName>
        <fullName evidence="12">S8 family serine peptidase</fullName>
    </submittedName>
</protein>
<dbReference type="PROSITE" id="PS00136">
    <property type="entry name" value="SUBTILASE_ASP"/>
    <property type="match status" value="1"/>
</dbReference>
<evidence type="ECO:0000259" key="9">
    <source>
        <dbReference type="Pfam" id="PF00082"/>
    </source>
</evidence>
<dbReference type="InterPro" id="IPR022398">
    <property type="entry name" value="Peptidase_S8_His-AS"/>
</dbReference>
<dbReference type="Pfam" id="PF02225">
    <property type="entry name" value="PA"/>
    <property type="match status" value="1"/>
</dbReference>
<evidence type="ECO:0000313" key="13">
    <source>
        <dbReference type="Proteomes" id="UP000656804"/>
    </source>
</evidence>
<feature type="domain" description="Inhibitor I9" evidence="11">
    <location>
        <begin position="45"/>
        <end position="126"/>
    </location>
</feature>
<dbReference type="InterPro" id="IPR010259">
    <property type="entry name" value="S8pro/Inhibitor_I9"/>
</dbReference>
<dbReference type="InterPro" id="IPR003137">
    <property type="entry name" value="PA_domain"/>
</dbReference>
<dbReference type="InterPro" id="IPR013783">
    <property type="entry name" value="Ig-like_fold"/>
</dbReference>
<evidence type="ECO:0000256" key="4">
    <source>
        <dbReference type="ARBA" id="ARBA00022801"/>
    </source>
</evidence>
<comment type="caution">
    <text evidence="12">The sequence shown here is derived from an EMBL/GenBank/DDBJ whole genome shotgun (WGS) entry which is preliminary data.</text>
</comment>
<dbReference type="AlphaFoldDB" id="A0A930YC07"/>
<dbReference type="Pfam" id="PF00082">
    <property type="entry name" value="Peptidase_S8"/>
    <property type="match status" value="1"/>
</dbReference>
<dbReference type="RefSeq" id="WP_194504267.1">
    <property type="nucleotide sequence ID" value="NZ_JADIVZ010000008.1"/>
</dbReference>
<dbReference type="Gene3D" id="3.50.30.30">
    <property type="match status" value="1"/>
</dbReference>
<evidence type="ECO:0000256" key="5">
    <source>
        <dbReference type="ARBA" id="ARBA00022825"/>
    </source>
</evidence>
<accession>A0A930YC07</accession>
<keyword evidence="4 7" id="KW-0378">Hydrolase</keyword>
<dbReference type="Proteomes" id="UP000656804">
    <property type="component" value="Unassembled WGS sequence"/>
</dbReference>
<dbReference type="PROSITE" id="PS51892">
    <property type="entry name" value="SUBTILASE"/>
    <property type="match status" value="1"/>
</dbReference>
<keyword evidence="3 8" id="KW-0732">Signal</keyword>
<evidence type="ECO:0000256" key="3">
    <source>
        <dbReference type="ARBA" id="ARBA00022729"/>
    </source>
</evidence>
<organism evidence="12 13">
    <name type="scientific">Nocardioides acrostichi</name>
    <dbReference type="NCBI Taxonomy" id="2784339"/>
    <lineage>
        <taxon>Bacteria</taxon>
        <taxon>Bacillati</taxon>
        <taxon>Actinomycetota</taxon>
        <taxon>Actinomycetes</taxon>
        <taxon>Propionibacteriales</taxon>
        <taxon>Nocardioidaceae</taxon>
        <taxon>Nocardioides</taxon>
    </lineage>
</organism>
<feature type="signal peptide" evidence="8">
    <location>
        <begin position="1"/>
        <end position="31"/>
    </location>
</feature>
<feature type="active site" description="Charge relay system" evidence="6 7">
    <location>
        <position position="231"/>
    </location>
</feature>
<reference evidence="12" key="1">
    <citation type="submission" date="2020-11" db="EMBL/GenBank/DDBJ databases">
        <title>Nocardioides sp. CBS4Y-1, whole genome shotgun sequence.</title>
        <authorList>
            <person name="Tuo L."/>
        </authorList>
    </citation>
    <scope>NUCLEOTIDE SEQUENCE</scope>
    <source>
        <strain evidence="12">CBS4Y-1</strain>
    </source>
</reference>
<evidence type="ECO:0000313" key="12">
    <source>
        <dbReference type="EMBL" id="MBF4163013.1"/>
    </source>
</evidence>
<keyword evidence="5 7" id="KW-0720">Serine protease</keyword>
<feature type="chain" id="PRO_5037480716" evidence="8">
    <location>
        <begin position="32"/>
        <end position="715"/>
    </location>
</feature>
<dbReference type="Pfam" id="PF05922">
    <property type="entry name" value="Inhibitor_I9"/>
    <property type="match status" value="1"/>
</dbReference>
<dbReference type="InterPro" id="IPR023827">
    <property type="entry name" value="Peptidase_S8_Asp-AS"/>
</dbReference>
<comment type="similarity">
    <text evidence="1 7">Belongs to the peptidase S8 family.</text>
</comment>
<dbReference type="GO" id="GO:0005975">
    <property type="term" value="P:carbohydrate metabolic process"/>
    <property type="evidence" value="ECO:0007669"/>
    <property type="project" value="UniProtKB-ARBA"/>
</dbReference>
<dbReference type="InterPro" id="IPR015500">
    <property type="entry name" value="Peptidase_S8_subtilisin-rel"/>
</dbReference>
<keyword evidence="13" id="KW-1185">Reference proteome</keyword>
<evidence type="ECO:0000256" key="8">
    <source>
        <dbReference type="SAM" id="SignalP"/>
    </source>
</evidence>
<feature type="domain" description="PA" evidence="10">
    <location>
        <begin position="407"/>
        <end position="477"/>
    </location>
</feature>